<organism evidence="3 4">
    <name type="scientific">Microvirga terrestris</name>
    <dbReference type="NCBI Taxonomy" id="2791024"/>
    <lineage>
        <taxon>Bacteria</taxon>
        <taxon>Pseudomonadati</taxon>
        <taxon>Pseudomonadota</taxon>
        <taxon>Alphaproteobacteria</taxon>
        <taxon>Hyphomicrobiales</taxon>
        <taxon>Methylobacteriaceae</taxon>
        <taxon>Microvirga</taxon>
    </lineage>
</organism>
<gene>
    <name evidence="3" type="ORF">I2H36_04985</name>
</gene>
<proteinExistence type="predicted"/>
<reference evidence="3 4" key="1">
    <citation type="submission" date="2020-11" db="EMBL/GenBank/DDBJ databases">
        <authorList>
            <person name="Kim M.K."/>
        </authorList>
    </citation>
    <scope>NUCLEOTIDE SEQUENCE [LARGE SCALE GENOMIC DNA]</scope>
    <source>
        <strain evidence="3 4">BT290</strain>
    </source>
</reference>
<evidence type="ECO:0000256" key="1">
    <source>
        <dbReference type="SAM" id="Coils"/>
    </source>
</evidence>
<dbReference type="CDD" id="cd00130">
    <property type="entry name" value="PAS"/>
    <property type="match status" value="1"/>
</dbReference>
<keyword evidence="1" id="KW-0175">Coiled coil</keyword>
<dbReference type="InterPro" id="IPR000014">
    <property type="entry name" value="PAS"/>
</dbReference>
<feature type="domain" description="HAMP" evidence="2">
    <location>
        <begin position="3"/>
        <end position="57"/>
    </location>
</feature>
<sequence length="187" mass="20746">MTRRITRPVEALARDALALQDGGFETPLPSPGVEFRETTVLRHALENTREVLSRQKVERDEAYERLREVKESLALRIEERTQELERANASLRESQAALAEREALYAGVFKFSADGILVFTLSPQGSVVVEACNPAVQHLTGKSTVAMVGRPLSDLLPPDQRPILKARALECLTSGHGMAYEQSYAFP</sequence>
<protein>
    <submittedName>
        <fullName evidence="3">PAS domain-containing protein</fullName>
    </submittedName>
</protein>
<evidence type="ECO:0000313" key="4">
    <source>
        <dbReference type="Proteomes" id="UP000611708"/>
    </source>
</evidence>
<dbReference type="SUPFAM" id="SSF55785">
    <property type="entry name" value="PYP-like sensor domain (PAS domain)"/>
    <property type="match status" value="1"/>
</dbReference>
<dbReference type="PROSITE" id="PS50885">
    <property type="entry name" value="HAMP"/>
    <property type="match status" value="1"/>
</dbReference>
<dbReference type="InterPro" id="IPR035965">
    <property type="entry name" value="PAS-like_dom_sf"/>
</dbReference>
<feature type="coiled-coil region" evidence="1">
    <location>
        <begin position="45"/>
        <end position="104"/>
    </location>
</feature>
<evidence type="ECO:0000313" key="3">
    <source>
        <dbReference type="EMBL" id="MBF9195380.1"/>
    </source>
</evidence>
<evidence type="ECO:0000259" key="2">
    <source>
        <dbReference type="PROSITE" id="PS50885"/>
    </source>
</evidence>
<dbReference type="RefSeq" id="WP_196262771.1">
    <property type="nucleotide sequence ID" value="NZ_JADQDN010000002.1"/>
</dbReference>
<name>A0ABS0HQA0_9HYPH</name>
<dbReference type="Pfam" id="PF13188">
    <property type="entry name" value="PAS_8"/>
    <property type="match status" value="1"/>
</dbReference>
<accession>A0ABS0HQA0</accession>
<dbReference type="Gene3D" id="3.30.450.20">
    <property type="entry name" value="PAS domain"/>
    <property type="match status" value="1"/>
</dbReference>
<comment type="caution">
    <text evidence="3">The sequence shown here is derived from an EMBL/GenBank/DDBJ whole genome shotgun (WGS) entry which is preliminary data.</text>
</comment>
<dbReference type="InterPro" id="IPR003660">
    <property type="entry name" value="HAMP_dom"/>
</dbReference>
<dbReference type="EMBL" id="JADQDN010000002">
    <property type="protein sequence ID" value="MBF9195380.1"/>
    <property type="molecule type" value="Genomic_DNA"/>
</dbReference>
<dbReference type="Proteomes" id="UP000611708">
    <property type="component" value="Unassembled WGS sequence"/>
</dbReference>
<keyword evidence="4" id="KW-1185">Reference proteome</keyword>